<keyword evidence="3" id="KW-1185">Reference proteome</keyword>
<feature type="transmembrane region" description="Helical" evidence="1">
    <location>
        <begin position="117"/>
        <end position="135"/>
    </location>
</feature>
<keyword evidence="1" id="KW-1133">Transmembrane helix</keyword>
<feature type="transmembrane region" description="Helical" evidence="1">
    <location>
        <begin position="70"/>
        <end position="96"/>
    </location>
</feature>
<dbReference type="RefSeq" id="WP_264503158.1">
    <property type="nucleotide sequence ID" value="NZ_JAPDDS010000015.1"/>
</dbReference>
<keyword evidence="1" id="KW-0812">Transmembrane</keyword>
<organism evidence="2 3">
    <name type="scientific">Luteolibacter flavescens</name>
    <dbReference type="NCBI Taxonomy" id="1859460"/>
    <lineage>
        <taxon>Bacteria</taxon>
        <taxon>Pseudomonadati</taxon>
        <taxon>Verrucomicrobiota</taxon>
        <taxon>Verrucomicrobiia</taxon>
        <taxon>Verrucomicrobiales</taxon>
        <taxon>Verrucomicrobiaceae</taxon>
        <taxon>Luteolibacter</taxon>
    </lineage>
</organism>
<reference evidence="2 3" key="1">
    <citation type="submission" date="2022-10" db="EMBL/GenBank/DDBJ databases">
        <title>Luteolibacter flavescens strain MCCC 1K03193, whole genome shotgun sequencing project.</title>
        <authorList>
            <person name="Zhao G."/>
            <person name="Shen L."/>
        </authorList>
    </citation>
    <scope>NUCLEOTIDE SEQUENCE [LARGE SCALE GENOMIC DNA]</scope>
    <source>
        <strain evidence="2 3">MCCC 1K03193</strain>
    </source>
</reference>
<sequence length="201" mass="21865">MEENPYAPPFEDGSLTPPVAGDALYFRDGEFLVVRNGAELPPVCVRTNAPETGTSWRGKVAMRWAPRWTYLIPLAAFIMNSFLAAIAILIVMRIVANTVRVTYSLSAESRAVVLRKRAAGSFLFLVGIVLIAAFVSPMQRNFSGDPWWIVGLGGVVIMISAVTIILRASPLRIVSVSNGWFRLKGCSPAFLASLPVHGSPF</sequence>
<protein>
    <submittedName>
        <fullName evidence="2">Uncharacterized protein</fullName>
    </submittedName>
</protein>
<comment type="caution">
    <text evidence="2">The sequence shown here is derived from an EMBL/GenBank/DDBJ whole genome shotgun (WGS) entry which is preliminary data.</text>
</comment>
<evidence type="ECO:0000313" key="2">
    <source>
        <dbReference type="EMBL" id="MCW1887203.1"/>
    </source>
</evidence>
<keyword evidence="1" id="KW-0472">Membrane</keyword>
<feature type="transmembrane region" description="Helical" evidence="1">
    <location>
        <begin position="147"/>
        <end position="166"/>
    </location>
</feature>
<proteinExistence type="predicted"/>
<name>A0ABT3FUD3_9BACT</name>
<dbReference type="EMBL" id="JAPDDS010000015">
    <property type="protein sequence ID" value="MCW1887203.1"/>
    <property type="molecule type" value="Genomic_DNA"/>
</dbReference>
<evidence type="ECO:0000256" key="1">
    <source>
        <dbReference type="SAM" id="Phobius"/>
    </source>
</evidence>
<evidence type="ECO:0000313" key="3">
    <source>
        <dbReference type="Proteomes" id="UP001207930"/>
    </source>
</evidence>
<gene>
    <name evidence="2" type="ORF">OKA04_20865</name>
</gene>
<dbReference type="Proteomes" id="UP001207930">
    <property type="component" value="Unassembled WGS sequence"/>
</dbReference>
<accession>A0ABT3FUD3</accession>